<reference evidence="3" key="1">
    <citation type="submission" date="2016-03" db="EMBL/GenBank/DDBJ databases">
        <authorList>
            <person name="Guldener U."/>
        </authorList>
    </citation>
    <scope>NUCLEOTIDE SEQUENCE [LARGE SCALE GENOMIC DNA]</scope>
</reference>
<name>A0A1E1MGY1_RHYSE</name>
<keyword evidence="3" id="KW-1185">Reference proteome</keyword>
<accession>A0A1E1MGY1</accession>
<dbReference type="GO" id="GO:0016491">
    <property type="term" value="F:oxidoreductase activity"/>
    <property type="evidence" value="ECO:0007669"/>
    <property type="project" value="InterPro"/>
</dbReference>
<dbReference type="Pfam" id="PF01593">
    <property type="entry name" value="Amino_oxidase"/>
    <property type="match status" value="1"/>
</dbReference>
<gene>
    <name evidence="2" type="ORF">RSE6_08984</name>
</gene>
<dbReference type="Gene3D" id="3.90.660.10">
    <property type="match status" value="1"/>
</dbReference>
<dbReference type="Gene3D" id="3.50.50.60">
    <property type="entry name" value="FAD/NAD(P)-binding domain"/>
    <property type="match status" value="1"/>
</dbReference>
<dbReference type="Proteomes" id="UP000177625">
    <property type="component" value="Unassembled WGS sequence"/>
</dbReference>
<dbReference type="AlphaFoldDB" id="A0A1E1MGY1"/>
<dbReference type="InterPro" id="IPR036188">
    <property type="entry name" value="FAD/NAD-bd_sf"/>
</dbReference>
<proteinExistence type="predicted"/>
<evidence type="ECO:0000259" key="1">
    <source>
        <dbReference type="Pfam" id="PF01593"/>
    </source>
</evidence>
<evidence type="ECO:0000313" key="2">
    <source>
        <dbReference type="EMBL" id="CZT48307.1"/>
    </source>
</evidence>
<protein>
    <recommendedName>
        <fullName evidence="1">Amine oxidase domain-containing protein</fullName>
    </recommendedName>
</protein>
<evidence type="ECO:0000313" key="3">
    <source>
        <dbReference type="Proteomes" id="UP000177625"/>
    </source>
</evidence>
<dbReference type="EMBL" id="FJVC01000328">
    <property type="protein sequence ID" value="CZT48307.1"/>
    <property type="molecule type" value="Genomic_DNA"/>
</dbReference>
<sequence>METKSAEFDYAVVAAPFSKVRLWRTPPYSSLLSRAIATMNYSPSCKLSLHYKTRFWEHMNPPIIGGCGSTDIPGVGSVCYPAYKINSTGPGVILASYISGTPAVSVQSLSEEDHVAMIQRAMIEIRGPIAAEQWTGNYDRQCWQVDKHQAGAWDVPACRTTGSILTGVL</sequence>
<dbReference type="SUPFAM" id="SSF54373">
    <property type="entry name" value="FAD-linked reductases, C-terminal domain"/>
    <property type="match status" value="1"/>
</dbReference>
<organism evidence="2 3">
    <name type="scientific">Rhynchosporium secalis</name>
    <name type="common">Barley scald fungus</name>
    <dbReference type="NCBI Taxonomy" id="38038"/>
    <lineage>
        <taxon>Eukaryota</taxon>
        <taxon>Fungi</taxon>
        <taxon>Dikarya</taxon>
        <taxon>Ascomycota</taxon>
        <taxon>Pezizomycotina</taxon>
        <taxon>Leotiomycetes</taxon>
        <taxon>Helotiales</taxon>
        <taxon>Ploettnerulaceae</taxon>
        <taxon>Rhynchosporium</taxon>
    </lineage>
</organism>
<feature type="domain" description="Amine oxidase" evidence="1">
    <location>
        <begin position="5"/>
        <end position="157"/>
    </location>
</feature>
<dbReference type="InterPro" id="IPR002937">
    <property type="entry name" value="Amino_oxidase"/>
</dbReference>